<accession>A0ABQ7H2E9</accession>
<comment type="caution">
    <text evidence="3">The sequence shown here is derived from an EMBL/GenBank/DDBJ whole genome shotgun (WGS) entry which is preliminary data.</text>
</comment>
<keyword evidence="2" id="KW-0747">Spliceosome</keyword>
<comment type="catalytic activity">
    <reaction evidence="2">
        <text>S-ubiquitinyl-[E2 ubiquitin-conjugating enzyme]-L-cysteine + [acceptor protein]-L-lysine = [E2 ubiquitin-conjugating enzyme]-L-cysteine + N(6)-ubiquitinyl-[acceptor protein]-L-lysine.</text>
        <dbReference type="EC" id="2.3.2.27"/>
    </reaction>
</comment>
<keyword evidence="2" id="KW-0539">Nucleus</keyword>
<gene>
    <name evidence="3" type="ORF">DUNSADRAFT_14599</name>
</gene>
<comment type="function">
    <text evidence="2">Ubiquitin-protein ligase which is mainly involved pre-mRNA splicing and DNA repair. Required for pre-mRNA splicing as component of the spliceosome.</text>
</comment>
<keyword evidence="2" id="KW-0234">DNA repair</keyword>
<keyword evidence="4" id="KW-1185">Reference proteome</keyword>
<evidence type="ECO:0000313" key="3">
    <source>
        <dbReference type="EMBL" id="KAF5841041.1"/>
    </source>
</evidence>
<comment type="subunit">
    <text evidence="2">Homotetramer.</text>
</comment>
<reference evidence="3" key="1">
    <citation type="submission" date="2017-08" db="EMBL/GenBank/DDBJ databases">
        <authorList>
            <person name="Polle J.E."/>
            <person name="Barry K."/>
            <person name="Cushman J."/>
            <person name="Schmutz J."/>
            <person name="Tran D."/>
            <person name="Hathwaick L.T."/>
            <person name="Yim W.C."/>
            <person name="Jenkins J."/>
            <person name="Mckie-Krisberg Z.M."/>
            <person name="Prochnik S."/>
            <person name="Lindquist E."/>
            <person name="Dockter R.B."/>
            <person name="Adam C."/>
            <person name="Molina H."/>
            <person name="Bunkerborg J."/>
            <person name="Jin E."/>
            <person name="Buchheim M."/>
            <person name="Magnuson J."/>
        </authorList>
    </citation>
    <scope>NUCLEOTIDE SEQUENCE</scope>
    <source>
        <strain evidence="3">CCAP 19/18</strain>
    </source>
</reference>
<dbReference type="PANTHER" id="PTHR43995">
    <property type="entry name" value="PRE-MRNA-PROCESSING FACTOR 19"/>
    <property type="match status" value="1"/>
</dbReference>
<dbReference type="InterPro" id="IPR036322">
    <property type="entry name" value="WD40_repeat_dom_sf"/>
</dbReference>
<dbReference type="Proteomes" id="UP000815325">
    <property type="component" value="Unassembled WGS sequence"/>
</dbReference>
<dbReference type="InterPro" id="IPR001680">
    <property type="entry name" value="WD40_rpt"/>
</dbReference>
<dbReference type="Pfam" id="PF00400">
    <property type="entry name" value="WD40"/>
    <property type="match status" value="5"/>
</dbReference>
<comment type="similarity">
    <text evidence="2">Belongs to the WD repeat PRP19 family.</text>
</comment>
<proteinExistence type="inferred from homology"/>
<evidence type="ECO:0000256" key="1">
    <source>
        <dbReference type="PROSITE-ProRule" id="PRU00221"/>
    </source>
</evidence>
<sequence length="238" mass="25949">MQQGVEEAYSFSSTFSSCKLIALTQASLVLCSSPACAEVVGVTMHPSRKYFVTGSADASWCFYDLETASCLKQVVDDSVKEAYTTLQFHPDGLILGTGTDKNMIRIWEVKQQKNVASFADHTAPVTSLAFSENGYHMASAAADGVKLWDLRKLKVIKTLTPYEDSACNAVAFDYSGQYLAVGGADARIYGQKQDWSVVRNFPDMPKKGVMSLKFGPDAKSLLVGASDHNLRIFSLPTQ</sequence>
<keyword evidence="2" id="KW-0508">mRNA splicing</keyword>
<dbReference type="EC" id="2.3.2.27" evidence="2"/>
<protein>
    <recommendedName>
        <fullName evidence="2">Pre-mRNA-processing factor 19</fullName>
        <ecNumber evidence="2">2.3.2.27</ecNumber>
    </recommendedName>
</protein>
<keyword evidence="2" id="KW-0227">DNA damage</keyword>
<dbReference type="Gene3D" id="2.130.10.10">
    <property type="entry name" value="YVTN repeat-like/Quinoprotein amine dehydrogenase"/>
    <property type="match status" value="1"/>
</dbReference>
<dbReference type="SMART" id="SM00320">
    <property type="entry name" value="WD40"/>
    <property type="match status" value="5"/>
</dbReference>
<name>A0ABQ7H2E9_DUNSA</name>
<dbReference type="InterPro" id="IPR038959">
    <property type="entry name" value="Prp19"/>
</dbReference>
<feature type="repeat" description="WD" evidence="1">
    <location>
        <begin position="118"/>
        <end position="158"/>
    </location>
</feature>
<feature type="repeat" description="WD" evidence="1">
    <location>
        <begin position="209"/>
        <end position="238"/>
    </location>
</feature>
<keyword evidence="2" id="KW-0507">mRNA processing</keyword>
<feature type="repeat" description="WD" evidence="1">
    <location>
        <begin position="84"/>
        <end position="117"/>
    </location>
</feature>
<keyword evidence="1" id="KW-0853">WD repeat</keyword>
<organism evidence="3 4">
    <name type="scientific">Dunaliella salina</name>
    <name type="common">Green alga</name>
    <name type="synonym">Protococcus salinus</name>
    <dbReference type="NCBI Taxonomy" id="3046"/>
    <lineage>
        <taxon>Eukaryota</taxon>
        <taxon>Viridiplantae</taxon>
        <taxon>Chlorophyta</taxon>
        <taxon>core chlorophytes</taxon>
        <taxon>Chlorophyceae</taxon>
        <taxon>CS clade</taxon>
        <taxon>Chlamydomonadales</taxon>
        <taxon>Dunaliellaceae</taxon>
        <taxon>Dunaliella</taxon>
    </lineage>
</organism>
<dbReference type="SUPFAM" id="SSF50978">
    <property type="entry name" value="WD40 repeat-like"/>
    <property type="match status" value="1"/>
</dbReference>
<dbReference type="PROSITE" id="PS50082">
    <property type="entry name" value="WD_REPEATS_2"/>
    <property type="match status" value="3"/>
</dbReference>
<comment type="pathway">
    <text evidence="2">Protein modification; protein ubiquitination.</text>
</comment>
<keyword evidence="2" id="KW-0808">Transferase</keyword>
<keyword evidence="2" id="KW-0833">Ubl conjugation pathway</keyword>
<evidence type="ECO:0000313" key="4">
    <source>
        <dbReference type="Proteomes" id="UP000815325"/>
    </source>
</evidence>
<evidence type="ECO:0000256" key="2">
    <source>
        <dbReference type="RuleBase" id="RU367101"/>
    </source>
</evidence>
<dbReference type="PANTHER" id="PTHR43995:SF1">
    <property type="entry name" value="PRE-MRNA-PROCESSING FACTOR 19"/>
    <property type="match status" value="1"/>
</dbReference>
<comment type="subcellular location">
    <subcellularLocation>
        <location evidence="2">Nucleus</location>
    </subcellularLocation>
</comment>
<dbReference type="InterPro" id="IPR015943">
    <property type="entry name" value="WD40/YVTN_repeat-like_dom_sf"/>
</dbReference>
<dbReference type="EMBL" id="MU069496">
    <property type="protein sequence ID" value="KAF5841041.1"/>
    <property type="molecule type" value="Genomic_DNA"/>
</dbReference>